<organism evidence="4 5">
    <name type="scientific">Nicoliella spurrieriana</name>
    <dbReference type="NCBI Taxonomy" id="2925830"/>
    <lineage>
        <taxon>Bacteria</taxon>
        <taxon>Bacillati</taxon>
        <taxon>Bacillota</taxon>
        <taxon>Bacilli</taxon>
        <taxon>Lactobacillales</taxon>
        <taxon>Lactobacillaceae</taxon>
        <taxon>Nicoliella</taxon>
    </lineage>
</organism>
<evidence type="ECO:0000259" key="3">
    <source>
        <dbReference type="SMART" id="SM00829"/>
    </source>
</evidence>
<dbReference type="KEGG" id="lbe:MOO44_08495"/>
<name>A0A976RSA9_9LACO</name>
<dbReference type="SMART" id="SM00829">
    <property type="entry name" value="PKS_ER"/>
    <property type="match status" value="1"/>
</dbReference>
<dbReference type="AlphaFoldDB" id="A0A976RSA9"/>
<keyword evidence="2" id="KW-0560">Oxidoreductase</keyword>
<dbReference type="PANTHER" id="PTHR48106:SF18">
    <property type="entry name" value="QUINONE OXIDOREDUCTASE PIG3"/>
    <property type="match status" value="1"/>
</dbReference>
<proteinExistence type="predicted"/>
<dbReference type="InterPro" id="IPR036291">
    <property type="entry name" value="NAD(P)-bd_dom_sf"/>
</dbReference>
<dbReference type="InterPro" id="IPR013149">
    <property type="entry name" value="ADH-like_C"/>
</dbReference>
<evidence type="ECO:0000256" key="1">
    <source>
        <dbReference type="ARBA" id="ARBA00022857"/>
    </source>
</evidence>
<gene>
    <name evidence="4" type="ORF">MOO44_08495</name>
</gene>
<reference evidence="4" key="1">
    <citation type="journal article" date="2022" name="Int. J. Syst. Evol. Microbiol.">
        <title>Apilactobacillus apisilvae sp. nov., Nicolia spurrieriana gen. nov. sp. nov., Bombilactobacillus folatiphilus sp. nov. and Bombilactobacillus thymidiniphilus sp. nov., four new lactic acid bacterial isolates from stingless bees Tetragonula carbonaria and Austroplebeia australis.</title>
        <authorList>
            <person name="Oliphant S.A."/>
            <person name="Watson-Haigh N.S."/>
            <person name="Sumby K.M."/>
            <person name="Gardner J."/>
            <person name="Groom S."/>
            <person name="Jiranek V."/>
        </authorList>
    </citation>
    <scope>NUCLEOTIDE SEQUENCE</scope>
    <source>
        <strain evidence="4">SGEP1_A5</strain>
    </source>
</reference>
<dbReference type="GO" id="GO:0070402">
    <property type="term" value="F:NADPH binding"/>
    <property type="evidence" value="ECO:0007669"/>
    <property type="project" value="TreeGrafter"/>
</dbReference>
<dbReference type="SUPFAM" id="SSF50129">
    <property type="entry name" value="GroES-like"/>
    <property type="match status" value="1"/>
</dbReference>
<evidence type="ECO:0000313" key="5">
    <source>
        <dbReference type="Proteomes" id="UP000831181"/>
    </source>
</evidence>
<dbReference type="InterPro" id="IPR011032">
    <property type="entry name" value="GroES-like_sf"/>
</dbReference>
<dbReference type="Gene3D" id="3.90.180.10">
    <property type="entry name" value="Medium-chain alcohol dehydrogenases, catalytic domain"/>
    <property type="match status" value="1"/>
</dbReference>
<accession>A0A976RSA9</accession>
<dbReference type="RefSeq" id="WP_260116688.1">
    <property type="nucleotide sequence ID" value="NZ_CP093361.1"/>
</dbReference>
<dbReference type="Gene3D" id="3.40.50.720">
    <property type="entry name" value="NAD(P)-binding Rossmann-like Domain"/>
    <property type="match status" value="1"/>
</dbReference>
<feature type="domain" description="Enoyl reductase (ER)" evidence="3">
    <location>
        <begin position="7"/>
        <end position="317"/>
    </location>
</feature>
<keyword evidence="5" id="KW-1185">Reference proteome</keyword>
<dbReference type="SUPFAM" id="SSF51735">
    <property type="entry name" value="NAD(P)-binding Rossmann-fold domains"/>
    <property type="match status" value="1"/>
</dbReference>
<dbReference type="Proteomes" id="UP000831181">
    <property type="component" value="Chromosome"/>
</dbReference>
<dbReference type="Pfam" id="PF08240">
    <property type="entry name" value="ADH_N"/>
    <property type="match status" value="1"/>
</dbReference>
<sequence>MKAVTIHSLSQANPIVDVPNPEVTTGSVLIKVHATGVNHVDLAWATGKRKPADTVFGLEAAGEVIESKSNQVQVGQRVAALLDHGGYAGLVAVPAERIIPLPDEVSYTQGASIPESFLTAYQALFWIGQLKEHQTVLIHAGASAVGTAAIQLAKVLKHATVITTASTAKTKVCKQFGADYTIDYKTQDFEAEVDRITEHQGVDLILDFIGKNYFQSNLNALHFDGRIVLIGDLSGSIVDQFNLRYIMVKRASITGTMLSPRSAEYKARLTQAFVADTKQLFADGTLKPSVSATFDLADALAAQQFMADQKNVGKIVIKV</sequence>
<dbReference type="CDD" id="cd05276">
    <property type="entry name" value="p53_inducible_oxidoreductase"/>
    <property type="match status" value="1"/>
</dbReference>
<dbReference type="PANTHER" id="PTHR48106">
    <property type="entry name" value="QUINONE OXIDOREDUCTASE PIG3-RELATED"/>
    <property type="match status" value="1"/>
</dbReference>
<dbReference type="Pfam" id="PF00107">
    <property type="entry name" value="ADH_zinc_N"/>
    <property type="match status" value="1"/>
</dbReference>
<evidence type="ECO:0000313" key="4">
    <source>
        <dbReference type="EMBL" id="UQS86888.1"/>
    </source>
</evidence>
<evidence type="ECO:0000256" key="2">
    <source>
        <dbReference type="ARBA" id="ARBA00023002"/>
    </source>
</evidence>
<dbReference type="InterPro" id="IPR014189">
    <property type="entry name" value="Quinone_OxRdtase_PIG3"/>
</dbReference>
<dbReference type="EMBL" id="CP093361">
    <property type="protein sequence ID" value="UQS86888.1"/>
    <property type="molecule type" value="Genomic_DNA"/>
</dbReference>
<dbReference type="InterPro" id="IPR013154">
    <property type="entry name" value="ADH-like_N"/>
</dbReference>
<dbReference type="GO" id="GO:0016651">
    <property type="term" value="F:oxidoreductase activity, acting on NAD(P)H"/>
    <property type="evidence" value="ECO:0007669"/>
    <property type="project" value="TreeGrafter"/>
</dbReference>
<dbReference type="InterPro" id="IPR020843">
    <property type="entry name" value="ER"/>
</dbReference>
<dbReference type="NCBIfam" id="TIGR02824">
    <property type="entry name" value="quinone_pig3"/>
    <property type="match status" value="1"/>
</dbReference>
<protein>
    <submittedName>
        <fullName evidence="4">NAD(P)H-quinone oxidoreductase</fullName>
    </submittedName>
</protein>
<keyword evidence="1" id="KW-0521">NADP</keyword>